<dbReference type="EMBL" id="JBCLYO010000003">
    <property type="protein sequence ID" value="KAL0091459.1"/>
    <property type="molecule type" value="Genomic_DNA"/>
</dbReference>
<keyword evidence="2" id="KW-1185">Reference proteome</keyword>
<dbReference type="PANTHER" id="PTHR12459">
    <property type="entry name" value="TRANSMEMBRANE PROTEIN 135-RELATED"/>
    <property type="match status" value="1"/>
</dbReference>
<evidence type="ECO:0000313" key="1">
    <source>
        <dbReference type="EMBL" id="KAL0091459.1"/>
    </source>
</evidence>
<proteinExistence type="predicted"/>
<dbReference type="PANTHER" id="PTHR12459:SF15">
    <property type="entry name" value="TRANSMEMBRANE PROTEIN 135"/>
    <property type="match status" value="1"/>
</dbReference>
<accession>A0ABR3B750</accession>
<sequence length="405" mass="44909">MDIPPLPVAYYENFLESIAQIVSKLLADKEAEAMLKSLQSLEENVRRLSSKSLSKLGIEFTTLDNSRSEKMLGTKLCKHKGSTCTQNSFRAFTKAFGVAFIVKYLVGLSQAILSGDLLRRPNLLKRLAGWDTLSFALFLGTFLSSYKAVLCGMRRLNKADPSSPLSSERLNGFVAGTVAGLALALDRNPHRRQSIMLLISARTLQVVSCWLMKQWDLRRHKQDHDGRVKLKELLDSQGFAVGQSRQLIVEDKTDWQDNLASFARRWAGVGLMMAASAQLTYSFVVEPHTLPNSFIELALVHSGSRGELGVMAGPFNKAGAQMIRRLAGEDTSLPAGVTSHKFIMENVSPNIAPVLPRLAHHASIGCALQHPLNDSCLRSKLSLFLKEFPRAFWLFVPLNLVSERD</sequence>
<reference evidence="1 2" key="1">
    <citation type="submission" date="2024-04" db="EMBL/GenBank/DDBJ databases">
        <title>Symmetric and asymmetric DNA N6-adenine methylation regulates different biological responses in Mucorales.</title>
        <authorList>
            <consortium name="Lawrence Berkeley National Laboratory"/>
            <person name="Lax C."/>
            <person name="Mondo S.J."/>
            <person name="Osorio-Concepcion M."/>
            <person name="Muszewska A."/>
            <person name="Corrochano-Luque M."/>
            <person name="Gutierrez G."/>
            <person name="Riley R."/>
            <person name="Lipzen A."/>
            <person name="Guo J."/>
            <person name="Hundley H."/>
            <person name="Amirebrahimi M."/>
            <person name="Ng V."/>
            <person name="Lorenzo-Gutierrez D."/>
            <person name="Binder U."/>
            <person name="Yang J."/>
            <person name="Song Y."/>
            <person name="Canovas D."/>
            <person name="Navarro E."/>
            <person name="Freitag M."/>
            <person name="Gabaldon T."/>
            <person name="Grigoriev I.V."/>
            <person name="Corrochano L.M."/>
            <person name="Nicolas F.E."/>
            <person name="Garre V."/>
        </authorList>
    </citation>
    <scope>NUCLEOTIDE SEQUENCE [LARGE SCALE GENOMIC DNA]</scope>
    <source>
        <strain evidence="1 2">L51</strain>
    </source>
</reference>
<organism evidence="1 2">
    <name type="scientific">Phycomyces blakesleeanus</name>
    <dbReference type="NCBI Taxonomy" id="4837"/>
    <lineage>
        <taxon>Eukaryota</taxon>
        <taxon>Fungi</taxon>
        <taxon>Fungi incertae sedis</taxon>
        <taxon>Mucoromycota</taxon>
        <taxon>Mucoromycotina</taxon>
        <taxon>Mucoromycetes</taxon>
        <taxon>Mucorales</taxon>
        <taxon>Phycomycetaceae</taxon>
        <taxon>Phycomyces</taxon>
    </lineage>
</organism>
<evidence type="ECO:0008006" key="3">
    <source>
        <dbReference type="Google" id="ProtNLM"/>
    </source>
</evidence>
<evidence type="ECO:0000313" key="2">
    <source>
        <dbReference type="Proteomes" id="UP001448207"/>
    </source>
</evidence>
<protein>
    <recommendedName>
        <fullName evidence="3">Transmembrane protein 135 N-terminal domain-containing protein</fullName>
    </recommendedName>
</protein>
<name>A0ABR3B750_PHYBL</name>
<gene>
    <name evidence="1" type="ORF">J3Q64DRAFT_1723811</name>
</gene>
<dbReference type="InterPro" id="IPR026749">
    <property type="entry name" value="Tmem135"/>
</dbReference>
<comment type="caution">
    <text evidence="1">The sequence shown here is derived from an EMBL/GenBank/DDBJ whole genome shotgun (WGS) entry which is preliminary data.</text>
</comment>
<dbReference type="Proteomes" id="UP001448207">
    <property type="component" value="Unassembled WGS sequence"/>
</dbReference>